<comment type="similarity">
    <text evidence="2 6">Belongs to the periplasmic pilus chaperone family.</text>
</comment>
<organism evidence="9 10">
    <name type="scientific">Paraburkholderia dinghuensis</name>
    <dbReference type="NCBI Taxonomy" id="2305225"/>
    <lineage>
        <taxon>Bacteria</taxon>
        <taxon>Pseudomonadati</taxon>
        <taxon>Pseudomonadota</taxon>
        <taxon>Betaproteobacteria</taxon>
        <taxon>Burkholderiales</taxon>
        <taxon>Burkholderiaceae</taxon>
        <taxon>Paraburkholderia</taxon>
    </lineage>
</organism>
<proteinExistence type="inferred from homology"/>
<dbReference type="SUPFAM" id="SSF49584">
    <property type="entry name" value="Periplasmic chaperone C-domain"/>
    <property type="match status" value="1"/>
</dbReference>
<sequence>MMVWWTQAVAGVAPEVSRVVFSEGANEQSLHVFNVNKYPVLVQTWIDDGNVLALPQDSKAPIVALPPIFRMDPGDQMSVRLINSGAKLPEDRESLFWLNLYEIPATQKVGASDSEKITVTMRTQIKVFVRPDKLPYPETDLPKRLTFTLVHRHDKVTLEIGNPTPYYATIGALQITIEGAPRPEKVDMIAPFSHAEVSLSGLRGTLGEHAKVLFTLLNDEGNPMLGERELAVRNADRSPPQ</sequence>
<dbReference type="InterPro" id="IPR018046">
    <property type="entry name" value="Pili_assmbl_chaperone_CS"/>
</dbReference>
<evidence type="ECO:0000259" key="8">
    <source>
        <dbReference type="Pfam" id="PF02753"/>
    </source>
</evidence>
<dbReference type="Gene3D" id="2.60.40.10">
    <property type="entry name" value="Immunoglobulins"/>
    <property type="match status" value="2"/>
</dbReference>
<evidence type="ECO:0000256" key="6">
    <source>
        <dbReference type="RuleBase" id="RU003918"/>
    </source>
</evidence>
<evidence type="ECO:0000256" key="3">
    <source>
        <dbReference type="ARBA" id="ARBA00022729"/>
    </source>
</evidence>
<dbReference type="Pfam" id="PF02753">
    <property type="entry name" value="PapD_C"/>
    <property type="match status" value="1"/>
</dbReference>
<reference evidence="9 10" key="1">
    <citation type="submission" date="2018-11" db="EMBL/GenBank/DDBJ databases">
        <title>Paraburkholderia sp. DHOA04, isolated from soil.</title>
        <authorList>
            <person name="Gao Z.-H."/>
            <person name="Qiu L.-H."/>
            <person name="Fu J.-C."/>
        </authorList>
    </citation>
    <scope>NUCLEOTIDE SEQUENCE [LARGE SCALE GENOMIC DNA]</scope>
    <source>
        <strain evidence="9 10">DHOA04</strain>
    </source>
</reference>
<dbReference type="PANTHER" id="PTHR30251">
    <property type="entry name" value="PILUS ASSEMBLY CHAPERONE"/>
    <property type="match status" value="1"/>
</dbReference>
<dbReference type="GO" id="GO:0030288">
    <property type="term" value="C:outer membrane-bounded periplasmic space"/>
    <property type="evidence" value="ECO:0007669"/>
    <property type="project" value="InterPro"/>
</dbReference>
<evidence type="ECO:0000256" key="2">
    <source>
        <dbReference type="ARBA" id="ARBA00007399"/>
    </source>
</evidence>
<dbReference type="Proteomes" id="UP000272778">
    <property type="component" value="Unassembled WGS sequence"/>
</dbReference>
<evidence type="ECO:0000259" key="7">
    <source>
        <dbReference type="Pfam" id="PF00345"/>
    </source>
</evidence>
<dbReference type="InterPro" id="IPR001829">
    <property type="entry name" value="Pili_assmbl_chaperone_bac"/>
</dbReference>
<evidence type="ECO:0000256" key="1">
    <source>
        <dbReference type="ARBA" id="ARBA00004418"/>
    </source>
</evidence>
<dbReference type="InterPro" id="IPR016147">
    <property type="entry name" value="Pili_assmbl_chaperone_N"/>
</dbReference>
<dbReference type="OrthoDB" id="9131059at2"/>
<dbReference type="InterPro" id="IPR013783">
    <property type="entry name" value="Ig-like_fold"/>
</dbReference>
<comment type="subcellular location">
    <subcellularLocation>
        <location evidence="1 6">Periplasm</location>
    </subcellularLocation>
</comment>
<feature type="domain" description="Pili assembly chaperone N-terminal" evidence="7">
    <location>
        <begin position="11"/>
        <end position="134"/>
    </location>
</feature>
<evidence type="ECO:0000313" key="10">
    <source>
        <dbReference type="Proteomes" id="UP000272778"/>
    </source>
</evidence>
<dbReference type="AlphaFoldDB" id="A0A3N6PXM8"/>
<comment type="caution">
    <text evidence="9">The sequence shown here is derived from an EMBL/GenBank/DDBJ whole genome shotgun (WGS) entry which is preliminary data.</text>
</comment>
<keyword evidence="10" id="KW-1185">Reference proteome</keyword>
<dbReference type="EMBL" id="RQIS01000012">
    <property type="protein sequence ID" value="RQH04766.1"/>
    <property type="molecule type" value="Genomic_DNA"/>
</dbReference>
<evidence type="ECO:0000256" key="5">
    <source>
        <dbReference type="ARBA" id="ARBA00023186"/>
    </source>
</evidence>
<accession>A0A3N6PXM8</accession>
<dbReference type="PRINTS" id="PR00969">
    <property type="entry name" value="CHAPERONPILI"/>
</dbReference>
<dbReference type="Pfam" id="PF00345">
    <property type="entry name" value="PapD_N"/>
    <property type="match status" value="1"/>
</dbReference>
<dbReference type="InterPro" id="IPR036316">
    <property type="entry name" value="Pili_assmbl_chap_C_dom_sf"/>
</dbReference>
<dbReference type="SUPFAM" id="SSF49354">
    <property type="entry name" value="PapD-like"/>
    <property type="match status" value="1"/>
</dbReference>
<name>A0A3N6PXM8_9BURK</name>
<protein>
    <submittedName>
        <fullName evidence="9">Molecular chaperone</fullName>
    </submittedName>
</protein>
<feature type="domain" description="Pili assembly chaperone C-terminal" evidence="8">
    <location>
        <begin position="162"/>
        <end position="222"/>
    </location>
</feature>
<keyword evidence="5 6" id="KW-0143">Chaperone</keyword>
<dbReference type="GO" id="GO:0071555">
    <property type="term" value="P:cell wall organization"/>
    <property type="evidence" value="ECO:0007669"/>
    <property type="project" value="InterPro"/>
</dbReference>
<dbReference type="InterPro" id="IPR016148">
    <property type="entry name" value="Pili_assmbl_chaperone_C"/>
</dbReference>
<dbReference type="PROSITE" id="PS00635">
    <property type="entry name" value="PILI_CHAPERONE"/>
    <property type="match status" value="1"/>
</dbReference>
<keyword evidence="3" id="KW-0732">Signal</keyword>
<dbReference type="InterPro" id="IPR008962">
    <property type="entry name" value="PapD-like_sf"/>
</dbReference>
<evidence type="ECO:0000256" key="4">
    <source>
        <dbReference type="ARBA" id="ARBA00022764"/>
    </source>
</evidence>
<dbReference type="InterPro" id="IPR050643">
    <property type="entry name" value="Periplasmic_pilus_chap"/>
</dbReference>
<evidence type="ECO:0000313" key="9">
    <source>
        <dbReference type="EMBL" id="RQH04766.1"/>
    </source>
</evidence>
<dbReference type="PANTHER" id="PTHR30251:SF7">
    <property type="entry name" value="FIMBRIAE CHAPARONE"/>
    <property type="match status" value="1"/>
</dbReference>
<keyword evidence="4" id="KW-0574">Periplasm</keyword>
<gene>
    <name evidence="9" type="ORF">D1Y85_17730</name>
</gene>